<reference evidence="8 9" key="1">
    <citation type="submission" date="2022-10" db="EMBL/GenBank/DDBJ databases">
        <title>Weissella fermenti sp. nov., isolated from fermented cabbage.</title>
        <authorList>
            <person name="Lee J.K."/>
            <person name="Baek J.H."/>
            <person name="Choi D.G."/>
            <person name="Kim J.M."/>
            <person name="Jeon C.O."/>
        </authorList>
    </citation>
    <scope>NUCLEOTIDE SEQUENCE [LARGE SCALE GENOMIC DNA]</scope>
    <source>
        <strain evidence="8 9">KACC 18534</strain>
    </source>
</reference>
<evidence type="ECO:0000256" key="1">
    <source>
        <dbReference type="ARBA" id="ARBA00000677"/>
    </source>
</evidence>
<dbReference type="InterPro" id="IPR019533">
    <property type="entry name" value="Peptidase_S26"/>
</dbReference>
<dbReference type="PANTHER" id="PTHR43390">
    <property type="entry name" value="SIGNAL PEPTIDASE I"/>
    <property type="match status" value="1"/>
</dbReference>
<dbReference type="RefSeq" id="WP_213409015.1">
    <property type="nucleotide sequence ID" value="NZ_CP074441.1"/>
</dbReference>
<evidence type="ECO:0000313" key="9">
    <source>
        <dbReference type="Proteomes" id="UP001526225"/>
    </source>
</evidence>
<dbReference type="SUPFAM" id="SSF51306">
    <property type="entry name" value="LexA/Signal peptidase"/>
    <property type="match status" value="1"/>
</dbReference>
<dbReference type="EC" id="3.4.21.89" evidence="4 6"/>
<dbReference type="NCBIfam" id="TIGR02227">
    <property type="entry name" value="sigpep_I_bact"/>
    <property type="match status" value="1"/>
</dbReference>
<sequence>MKALRSILSWVLPIVAGIIIALVIKTFWFQPVQVDGISMEPNLSARERVLAFKNEDIHRGSVVIFDAYGEDPSVKKSNLFVKRVIGMPGDTVSAQGDVIKVNGKEINQDYLGANDKVATTEPDSGMVGNWKSLTDLGNNMNWERDKSVKVPEGQYFVLGDNRAVSNDSRYWGYVSKEKIMGVVKVPFWGKAAQKENVNNQWETFYKEK</sequence>
<dbReference type="CDD" id="cd06530">
    <property type="entry name" value="S26_SPase_I"/>
    <property type="match status" value="1"/>
</dbReference>
<dbReference type="PRINTS" id="PR00727">
    <property type="entry name" value="LEADERPTASE"/>
</dbReference>
<dbReference type="InterPro" id="IPR036286">
    <property type="entry name" value="LexA/Signal_pep-like_sf"/>
</dbReference>
<dbReference type="PROSITE" id="PS00761">
    <property type="entry name" value="SPASE_I_3"/>
    <property type="match status" value="1"/>
</dbReference>
<evidence type="ECO:0000256" key="4">
    <source>
        <dbReference type="ARBA" id="ARBA00013208"/>
    </source>
</evidence>
<dbReference type="EMBL" id="JAOZFE010000005">
    <property type="protein sequence ID" value="MCW0953517.1"/>
    <property type="molecule type" value="Genomic_DNA"/>
</dbReference>
<name>A0ABT3E535_9LACO</name>
<keyword evidence="6" id="KW-0472">Membrane</keyword>
<dbReference type="Gene3D" id="2.10.109.10">
    <property type="entry name" value="Umud Fragment, subunit A"/>
    <property type="match status" value="1"/>
</dbReference>
<comment type="caution">
    <text evidence="8">The sequence shown here is derived from an EMBL/GenBank/DDBJ whole genome shotgun (WGS) entry which is preliminary data.</text>
</comment>
<accession>A0ABT3E535</accession>
<evidence type="ECO:0000256" key="6">
    <source>
        <dbReference type="RuleBase" id="RU362042"/>
    </source>
</evidence>
<feature type="transmembrane region" description="Helical" evidence="6">
    <location>
        <begin position="7"/>
        <end position="29"/>
    </location>
</feature>
<dbReference type="InterPro" id="IPR000223">
    <property type="entry name" value="Pept_S26A_signal_pept_1"/>
</dbReference>
<comment type="catalytic activity">
    <reaction evidence="1 6">
        <text>Cleavage of hydrophobic, N-terminal signal or leader sequences from secreted and periplasmic proteins.</text>
        <dbReference type="EC" id="3.4.21.89"/>
    </reaction>
</comment>
<evidence type="ECO:0000259" key="7">
    <source>
        <dbReference type="Pfam" id="PF10502"/>
    </source>
</evidence>
<dbReference type="InterPro" id="IPR019758">
    <property type="entry name" value="Pept_S26A_signal_pept_1_CS"/>
</dbReference>
<protein>
    <recommendedName>
        <fullName evidence="4 6">Signal peptidase I</fullName>
        <ecNumber evidence="4 6">3.4.21.89</ecNumber>
    </recommendedName>
</protein>
<keyword evidence="5 6" id="KW-0378">Hydrolase</keyword>
<comment type="subcellular location">
    <subcellularLocation>
        <location evidence="2">Cell membrane</location>
        <topology evidence="2">Single-pass type II membrane protein</topology>
    </subcellularLocation>
    <subcellularLocation>
        <location evidence="6">Membrane</location>
        <topology evidence="6">Single-pass type II membrane protein</topology>
    </subcellularLocation>
</comment>
<keyword evidence="6" id="KW-1133">Transmembrane helix</keyword>
<evidence type="ECO:0000256" key="2">
    <source>
        <dbReference type="ARBA" id="ARBA00004401"/>
    </source>
</evidence>
<keyword evidence="6" id="KW-0645">Protease</keyword>
<dbReference type="Proteomes" id="UP001526225">
    <property type="component" value="Unassembled WGS sequence"/>
</dbReference>
<feature type="domain" description="Peptidase S26" evidence="7">
    <location>
        <begin position="8"/>
        <end position="188"/>
    </location>
</feature>
<gene>
    <name evidence="8" type="primary">lepB</name>
    <name evidence="8" type="ORF">OIT44_05460</name>
</gene>
<dbReference type="GO" id="GO:0009003">
    <property type="term" value="F:signal peptidase activity"/>
    <property type="evidence" value="ECO:0007669"/>
    <property type="project" value="UniProtKB-EC"/>
</dbReference>
<dbReference type="Pfam" id="PF10502">
    <property type="entry name" value="Peptidase_S26"/>
    <property type="match status" value="1"/>
</dbReference>
<evidence type="ECO:0000256" key="3">
    <source>
        <dbReference type="ARBA" id="ARBA00009370"/>
    </source>
</evidence>
<proteinExistence type="inferred from homology"/>
<comment type="similarity">
    <text evidence="3 6">Belongs to the peptidase S26 family.</text>
</comment>
<evidence type="ECO:0000256" key="5">
    <source>
        <dbReference type="ARBA" id="ARBA00022801"/>
    </source>
</evidence>
<keyword evidence="6" id="KW-0812">Transmembrane</keyword>
<keyword evidence="9" id="KW-1185">Reference proteome</keyword>
<dbReference type="PANTHER" id="PTHR43390:SF1">
    <property type="entry name" value="CHLOROPLAST PROCESSING PEPTIDASE"/>
    <property type="match status" value="1"/>
</dbReference>
<organism evidence="8 9">
    <name type="scientific">Weissella ceti</name>
    <dbReference type="NCBI Taxonomy" id="759620"/>
    <lineage>
        <taxon>Bacteria</taxon>
        <taxon>Bacillati</taxon>
        <taxon>Bacillota</taxon>
        <taxon>Bacilli</taxon>
        <taxon>Lactobacillales</taxon>
        <taxon>Lactobacillaceae</taxon>
        <taxon>Weissella</taxon>
    </lineage>
</organism>
<evidence type="ECO:0000313" key="8">
    <source>
        <dbReference type="EMBL" id="MCW0953517.1"/>
    </source>
</evidence>